<dbReference type="Proteomes" id="UP001161247">
    <property type="component" value="Chromosome 2"/>
</dbReference>
<dbReference type="PROSITE" id="PS51375">
    <property type="entry name" value="PPR"/>
    <property type="match status" value="13"/>
</dbReference>
<accession>A0AAV1CMK7</accession>
<evidence type="ECO:0000256" key="4">
    <source>
        <dbReference type="SAM" id="MobiDB-lite"/>
    </source>
</evidence>
<sequence>MHCKFNRFGFHSRSIYSVLIRNRPSFEYITGCCRNPLVYNGFTPKYSSKNQNPEDLHLKGDYFYGEYGQSNHFGDSRDGSFRAEELGWKKSCNISASFDVEENGDDGSDIEDLDEEGESDDIDDFPILDLHGRNRNRNHNQENARRVGDSNVEDELRHPLVKEVCKMIDCRSAWTPKLEWQLRTLLRSLKPVQVCAVLKSQSDERNALQFFYWADRQWRYRHDEAVYYTMLEVLSKTKLCQGAKRVLKLMARRRIERTPEAFGYVMVSFSRAGHLRKALQILTLMQKAGVGPDLTICNTTVYVLVKANKMEKALRFLKRMEIVGIMPNVISYNCLIKGYCDSDQLECALQLIAEMPSKSCPPDKVSYSTVIAFLCKNKRINEIKELMKNMWEDSKLIPDPVTYRTLVHTLSKHGHADEALRFIREAGEKGYRVDKVEYSAVIDSFCQEGKMDRAKELLNEMFAKGCNPDVVTYTAVMNGFCHVGEVDKAKKLLQEMYRRGFKPNTVSYTALLNGLCKVGKSSEAREMMNASEDGWWAPNVITYSVLMHGYRREGKLLEACNIVREMIKKGFFPTPVDINLIIQSLCQSGKTETAKKFMEECLHKGCAINVVNFSTVIHGFCQKDDLDAALSVLDDMYLNNKHPDAVTYTTVIDALGRKGRIDEATKLAEKMLHSGLLPTPVTYRAIIHRYCEQGRVDDLLKLLSKMLQRQEYRTVYNQVINKLCSLGNLDQAYKLLGKVLRTASKIDARTCNILLESYLRKGDSFSSYKVACRMFKRNLIPDLKLCEEVSKRLILDGQGEEADRLMLMFVERGCFSRNSRLNSAVTLPDYTKLSFLETKFNIGGCGGGFRNGTLRVNSSLQELEVKYSPLSLFAERFYPSISRARRREALDDDSMGRGDCCGSCKYQLSKLYNVKEDKVHSSREFKVPLKRNDIYVGSSHGWLIDIGYPCYSIQLFNPFTGKNIIMPCTVNNPQPALYKRVVLSCDPTTNPNDFVVAAIGPFRHDDGLASGLGLRKQGQLSWVVYRDKLFSDIIFHNGLLYAVELNSRLVTFDYKSCDLEDHQFFPMVEIVHGEDDSEHSYCCLVEASDGGLLLVKRYISPLKFKVFKLANTKEKRYSCCGDEEFSWVETLKLEDNHSIFLTERGDAVTSSSCASNFNRQNCIYFEHTFHVWGCGNVNRKEIGVFHLSDETFTTVLPRFQGDEDCSLPLIWLTPTLC</sequence>
<dbReference type="GO" id="GO:0006396">
    <property type="term" value="P:RNA processing"/>
    <property type="evidence" value="ECO:0007669"/>
    <property type="project" value="TreeGrafter"/>
</dbReference>
<evidence type="ECO:0000313" key="7">
    <source>
        <dbReference type="Proteomes" id="UP001161247"/>
    </source>
</evidence>
<evidence type="ECO:0000256" key="3">
    <source>
        <dbReference type="PROSITE-ProRule" id="PRU00708"/>
    </source>
</evidence>
<dbReference type="Pfam" id="PF13041">
    <property type="entry name" value="PPR_2"/>
    <property type="match status" value="3"/>
</dbReference>
<feature type="repeat" description="PPR" evidence="3">
    <location>
        <begin position="469"/>
        <end position="503"/>
    </location>
</feature>
<feature type="repeat" description="PPR" evidence="3">
    <location>
        <begin position="609"/>
        <end position="643"/>
    </location>
</feature>
<feature type="repeat" description="PPR" evidence="3">
    <location>
        <begin position="258"/>
        <end position="292"/>
    </location>
</feature>
<evidence type="ECO:0000313" key="6">
    <source>
        <dbReference type="EMBL" id="CAI9096851.1"/>
    </source>
</evidence>
<dbReference type="NCBIfam" id="TIGR00756">
    <property type="entry name" value="PPR"/>
    <property type="match status" value="10"/>
</dbReference>
<dbReference type="EMBL" id="OX459119">
    <property type="protein sequence ID" value="CAI9096851.1"/>
    <property type="molecule type" value="Genomic_DNA"/>
</dbReference>
<dbReference type="InterPro" id="IPR051114">
    <property type="entry name" value="Mito_RNA_Proc_CCM1"/>
</dbReference>
<dbReference type="AlphaFoldDB" id="A0AAV1CMK7"/>
<feature type="repeat" description="PPR" evidence="3">
    <location>
        <begin position="539"/>
        <end position="573"/>
    </location>
</feature>
<reference evidence="6" key="1">
    <citation type="submission" date="2023-03" db="EMBL/GenBank/DDBJ databases">
        <authorList>
            <person name="Julca I."/>
        </authorList>
    </citation>
    <scope>NUCLEOTIDE SEQUENCE</scope>
</reference>
<evidence type="ECO:0000259" key="5">
    <source>
        <dbReference type="Pfam" id="PF03478"/>
    </source>
</evidence>
<feature type="domain" description="KIB1-4 beta-propeller" evidence="5">
    <location>
        <begin position="912"/>
        <end position="1185"/>
    </location>
</feature>
<comment type="similarity">
    <text evidence="1">Belongs to the PPR family. P subfamily.</text>
</comment>
<feature type="repeat" description="PPR" evidence="3">
    <location>
        <begin position="434"/>
        <end position="468"/>
    </location>
</feature>
<dbReference type="PANTHER" id="PTHR47934">
    <property type="entry name" value="PENTATRICOPEPTIDE REPEAT-CONTAINING PROTEIN PET309, MITOCHONDRIAL"/>
    <property type="match status" value="1"/>
</dbReference>
<feature type="repeat" description="PPR" evidence="3">
    <location>
        <begin position="644"/>
        <end position="678"/>
    </location>
</feature>
<feature type="repeat" description="PPR" evidence="3">
    <location>
        <begin position="399"/>
        <end position="433"/>
    </location>
</feature>
<proteinExistence type="inferred from homology"/>
<dbReference type="GO" id="GO:0005739">
    <property type="term" value="C:mitochondrion"/>
    <property type="evidence" value="ECO:0007669"/>
    <property type="project" value="TreeGrafter"/>
</dbReference>
<dbReference type="GO" id="GO:0003729">
    <property type="term" value="F:mRNA binding"/>
    <property type="evidence" value="ECO:0007669"/>
    <property type="project" value="TreeGrafter"/>
</dbReference>
<organism evidence="6 7">
    <name type="scientific">Oldenlandia corymbosa var. corymbosa</name>
    <dbReference type="NCBI Taxonomy" id="529605"/>
    <lineage>
        <taxon>Eukaryota</taxon>
        <taxon>Viridiplantae</taxon>
        <taxon>Streptophyta</taxon>
        <taxon>Embryophyta</taxon>
        <taxon>Tracheophyta</taxon>
        <taxon>Spermatophyta</taxon>
        <taxon>Magnoliopsida</taxon>
        <taxon>eudicotyledons</taxon>
        <taxon>Gunneridae</taxon>
        <taxon>Pentapetalae</taxon>
        <taxon>asterids</taxon>
        <taxon>lamiids</taxon>
        <taxon>Gentianales</taxon>
        <taxon>Rubiaceae</taxon>
        <taxon>Rubioideae</taxon>
        <taxon>Spermacoceae</taxon>
        <taxon>Hedyotis-Oldenlandia complex</taxon>
        <taxon>Oldenlandia</taxon>
    </lineage>
</organism>
<dbReference type="InterPro" id="IPR011990">
    <property type="entry name" value="TPR-like_helical_dom_sf"/>
</dbReference>
<feature type="repeat" description="PPR" evidence="3">
    <location>
        <begin position="328"/>
        <end position="362"/>
    </location>
</feature>
<dbReference type="Pfam" id="PF03478">
    <property type="entry name" value="Beta-prop_KIB1-4"/>
    <property type="match status" value="1"/>
</dbReference>
<feature type="region of interest" description="Disordered" evidence="4">
    <location>
        <begin position="99"/>
        <end position="125"/>
    </location>
</feature>
<feature type="repeat" description="PPR" evidence="3">
    <location>
        <begin position="747"/>
        <end position="781"/>
    </location>
</feature>
<keyword evidence="2" id="KW-0677">Repeat</keyword>
<dbReference type="PANTHER" id="PTHR47934:SF6">
    <property type="entry name" value="MITOCHONDRIAL GROUP I INTRON SPLICING FACTOR CCM1-RELATED"/>
    <property type="match status" value="1"/>
</dbReference>
<dbReference type="GO" id="GO:0007005">
    <property type="term" value="P:mitochondrion organization"/>
    <property type="evidence" value="ECO:0007669"/>
    <property type="project" value="TreeGrafter"/>
</dbReference>
<dbReference type="InterPro" id="IPR005174">
    <property type="entry name" value="KIB1-4_b-propeller"/>
</dbReference>
<dbReference type="InterPro" id="IPR002885">
    <property type="entry name" value="PPR_rpt"/>
</dbReference>
<evidence type="ECO:0000256" key="1">
    <source>
        <dbReference type="ARBA" id="ARBA00007626"/>
    </source>
</evidence>
<evidence type="ECO:0000256" key="2">
    <source>
        <dbReference type="ARBA" id="ARBA00022737"/>
    </source>
</evidence>
<feature type="region of interest" description="Disordered" evidence="4">
    <location>
        <begin position="131"/>
        <end position="150"/>
    </location>
</feature>
<name>A0AAV1CMK7_OLDCO</name>
<feature type="repeat" description="PPR" evidence="3">
    <location>
        <begin position="293"/>
        <end position="327"/>
    </location>
</feature>
<keyword evidence="7" id="KW-1185">Reference proteome</keyword>
<feature type="repeat" description="PPR" evidence="3">
    <location>
        <begin position="574"/>
        <end position="608"/>
    </location>
</feature>
<dbReference type="Pfam" id="PF12854">
    <property type="entry name" value="PPR_1"/>
    <property type="match status" value="3"/>
</dbReference>
<feature type="compositionally biased region" description="Basic and acidic residues" evidence="4">
    <location>
        <begin position="139"/>
        <end position="150"/>
    </location>
</feature>
<feature type="repeat" description="PPR" evidence="3">
    <location>
        <begin position="504"/>
        <end position="538"/>
    </location>
</feature>
<dbReference type="Pfam" id="PF01535">
    <property type="entry name" value="PPR"/>
    <property type="match status" value="4"/>
</dbReference>
<feature type="repeat" description="PPR" evidence="3">
    <location>
        <begin position="679"/>
        <end position="709"/>
    </location>
</feature>
<protein>
    <submittedName>
        <fullName evidence="6">OLC1v1033085C4</fullName>
    </submittedName>
</protein>
<dbReference type="Gene3D" id="1.25.40.10">
    <property type="entry name" value="Tetratricopeptide repeat domain"/>
    <property type="match status" value="7"/>
</dbReference>
<gene>
    <name evidence="6" type="ORF">OLC1_LOCUS7505</name>
</gene>